<accession>A0ABR7Y469</accession>
<evidence type="ECO:0000313" key="3">
    <source>
        <dbReference type="Proteomes" id="UP000606494"/>
    </source>
</evidence>
<gene>
    <name evidence="2" type="ORF">H8B17_10995</name>
</gene>
<evidence type="ECO:0000313" key="2">
    <source>
        <dbReference type="EMBL" id="MBD1426108.1"/>
    </source>
</evidence>
<feature type="transmembrane region" description="Helical" evidence="1">
    <location>
        <begin position="185"/>
        <end position="203"/>
    </location>
</feature>
<dbReference type="EMBL" id="JACNYK010000002">
    <property type="protein sequence ID" value="MBD1426108.1"/>
    <property type="molecule type" value="Genomic_DNA"/>
</dbReference>
<comment type="caution">
    <text evidence="2">The sequence shown here is derived from an EMBL/GenBank/DDBJ whole genome shotgun (WGS) entry which is preliminary data.</text>
</comment>
<reference evidence="2 3" key="1">
    <citation type="submission" date="2020-08" db="EMBL/GenBank/DDBJ databases">
        <title>Sphingobacterium sp. DN00404 isolated from aquaculture water.</title>
        <authorList>
            <person name="Zhang M."/>
        </authorList>
    </citation>
    <scope>NUCLEOTIDE SEQUENCE [LARGE SCALE GENOMIC DNA]</scope>
    <source>
        <strain evidence="2 3">KCTC 32294</strain>
    </source>
</reference>
<feature type="transmembrane region" description="Helical" evidence="1">
    <location>
        <begin position="146"/>
        <end position="165"/>
    </location>
</feature>
<name>A0ABR7Y469_9SPHI</name>
<proteinExistence type="predicted"/>
<organism evidence="2 3">
    <name type="scientific">Sphingobacterium arenae</name>
    <dbReference type="NCBI Taxonomy" id="1280598"/>
    <lineage>
        <taxon>Bacteria</taxon>
        <taxon>Pseudomonadati</taxon>
        <taxon>Bacteroidota</taxon>
        <taxon>Sphingobacteriia</taxon>
        <taxon>Sphingobacteriales</taxon>
        <taxon>Sphingobacteriaceae</taxon>
        <taxon>Sphingobacterium</taxon>
    </lineage>
</organism>
<keyword evidence="3" id="KW-1185">Reference proteome</keyword>
<protein>
    <submittedName>
        <fullName evidence="2">Uncharacterized protein</fullName>
    </submittedName>
</protein>
<keyword evidence="1" id="KW-0812">Transmembrane</keyword>
<dbReference type="Proteomes" id="UP000606494">
    <property type="component" value="Unassembled WGS sequence"/>
</dbReference>
<feature type="transmembrane region" description="Helical" evidence="1">
    <location>
        <begin position="63"/>
        <end position="82"/>
    </location>
</feature>
<dbReference type="RefSeq" id="WP_190309208.1">
    <property type="nucleotide sequence ID" value="NZ_JACNYK010000002.1"/>
</dbReference>
<evidence type="ECO:0000256" key="1">
    <source>
        <dbReference type="SAM" id="Phobius"/>
    </source>
</evidence>
<sequence>MNLILLEPDILQYFKKNLSYAALVKGISNTRFMIRGIAFLFIPYIVFCCSFFVTTNYSNSKWALLWLILLVGLFGGYLWWWVTRENKADTRWLERQEVDAKNISFRKYFLECQLKGLREYLTEHEILHERLTLLIERLEKRKTLQARNILFGFIFFSAILGYTNADLQVISSSIFVTERELRGAMFHFGMLWMIGIMIFPVVMSTKNVSYGRWLLLDRVVLLLKEIELERREGKSV</sequence>
<keyword evidence="1" id="KW-1133">Transmembrane helix</keyword>
<keyword evidence="1" id="KW-0472">Membrane</keyword>
<feature type="transmembrane region" description="Helical" evidence="1">
    <location>
        <begin position="37"/>
        <end position="57"/>
    </location>
</feature>